<dbReference type="SUPFAM" id="SSF88723">
    <property type="entry name" value="PIN domain-like"/>
    <property type="match status" value="1"/>
</dbReference>
<dbReference type="InterPro" id="IPR050556">
    <property type="entry name" value="Type_II_TA_system_RNase"/>
</dbReference>
<proteinExistence type="inferred from homology"/>
<evidence type="ECO:0000313" key="10">
    <source>
        <dbReference type="Proteomes" id="UP001521150"/>
    </source>
</evidence>
<accession>A0ABS8ZCU4</accession>
<gene>
    <name evidence="9" type="ORF">LWC34_22985</name>
</gene>
<dbReference type="PANTHER" id="PTHR33653">
    <property type="entry name" value="RIBONUCLEASE VAPC2"/>
    <property type="match status" value="1"/>
</dbReference>
<name>A0ABS8ZCU4_9PSEU</name>
<feature type="domain" description="PIN" evidence="8">
    <location>
        <begin position="5"/>
        <end position="116"/>
    </location>
</feature>
<keyword evidence="5" id="KW-0378">Hydrolase</keyword>
<keyword evidence="4" id="KW-0479">Metal-binding</keyword>
<dbReference type="PANTHER" id="PTHR33653:SF1">
    <property type="entry name" value="RIBONUCLEASE VAPC2"/>
    <property type="match status" value="1"/>
</dbReference>
<dbReference type="EMBL" id="JAJVCN010000002">
    <property type="protein sequence ID" value="MCE7005670.1"/>
    <property type="molecule type" value="Genomic_DNA"/>
</dbReference>
<evidence type="ECO:0000259" key="8">
    <source>
        <dbReference type="Pfam" id="PF01850"/>
    </source>
</evidence>
<evidence type="ECO:0000256" key="5">
    <source>
        <dbReference type="ARBA" id="ARBA00022801"/>
    </source>
</evidence>
<dbReference type="RefSeq" id="WP_233727228.1">
    <property type="nucleotide sequence ID" value="NZ_JAJVCN010000002.1"/>
</dbReference>
<dbReference type="Proteomes" id="UP001521150">
    <property type="component" value="Unassembled WGS sequence"/>
</dbReference>
<evidence type="ECO:0000256" key="3">
    <source>
        <dbReference type="ARBA" id="ARBA00022722"/>
    </source>
</evidence>
<dbReference type="InterPro" id="IPR029060">
    <property type="entry name" value="PIN-like_dom_sf"/>
</dbReference>
<evidence type="ECO:0000256" key="7">
    <source>
        <dbReference type="ARBA" id="ARBA00038093"/>
    </source>
</evidence>
<protein>
    <submittedName>
        <fullName evidence="9">PIN domain-containing protein</fullName>
    </submittedName>
</protein>
<evidence type="ECO:0000256" key="4">
    <source>
        <dbReference type="ARBA" id="ARBA00022723"/>
    </source>
</evidence>
<comment type="caution">
    <text evidence="9">The sequence shown here is derived from an EMBL/GenBank/DDBJ whole genome shotgun (WGS) entry which is preliminary data.</text>
</comment>
<keyword evidence="6" id="KW-0460">Magnesium</keyword>
<sequence length="134" mass="15223">MTDPVVLDTDVASKSFKRELPPTLLRQLIGRHPVITFVTLAEMTHWMERRRWGRQRRDLLNRWLDGIAVIPGTDDVARMWGEISARAVLRGQPRPQNDTWIAACCLTTGLPLATLNMKDFEVFADHDGLTIVSS</sequence>
<dbReference type="Gene3D" id="3.40.50.1010">
    <property type="entry name" value="5'-nuclease"/>
    <property type="match status" value="1"/>
</dbReference>
<dbReference type="InterPro" id="IPR002716">
    <property type="entry name" value="PIN_dom"/>
</dbReference>
<evidence type="ECO:0000256" key="2">
    <source>
        <dbReference type="ARBA" id="ARBA00022649"/>
    </source>
</evidence>
<keyword evidence="3" id="KW-0540">Nuclease</keyword>
<organism evidence="9 10">
    <name type="scientific">Kibdelosporangium philippinense</name>
    <dbReference type="NCBI Taxonomy" id="211113"/>
    <lineage>
        <taxon>Bacteria</taxon>
        <taxon>Bacillati</taxon>
        <taxon>Actinomycetota</taxon>
        <taxon>Actinomycetes</taxon>
        <taxon>Pseudonocardiales</taxon>
        <taxon>Pseudonocardiaceae</taxon>
        <taxon>Kibdelosporangium</taxon>
    </lineage>
</organism>
<comment type="cofactor">
    <cofactor evidence="1">
        <name>Mg(2+)</name>
        <dbReference type="ChEBI" id="CHEBI:18420"/>
    </cofactor>
</comment>
<evidence type="ECO:0000256" key="1">
    <source>
        <dbReference type="ARBA" id="ARBA00001946"/>
    </source>
</evidence>
<evidence type="ECO:0000256" key="6">
    <source>
        <dbReference type="ARBA" id="ARBA00022842"/>
    </source>
</evidence>
<reference evidence="9 10" key="1">
    <citation type="submission" date="2021-12" db="EMBL/GenBank/DDBJ databases">
        <title>Genome sequence of Kibdelosporangium philippinense ATCC 49844.</title>
        <authorList>
            <person name="Fedorov E.A."/>
            <person name="Omeragic M."/>
            <person name="Shalygina K.F."/>
            <person name="Maclea K.S."/>
        </authorList>
    </citation>
    <scope>NUCLEOTIDE SEQUENCE [LARGE SCALE GENOMIC DNA]</scope>
    <source>
        <strain evidence="9 10">ATCC 49844</strain>
    </source>
</reference>
<evidence type="ECO:0000313" key="9">
    <source>
        <dbReference type="EMBL" id="MCE7005670.1"/>
    </source>
</evidence>
<keyword evidence="2" id="KW-1277">Toxin-antitoxin system</keyword>
<keyword evidence="10" id="KW-1185">Reference proteome</keyword>
<comment type="similarity">
    <text evidence="7">Belongs to the PINc/VapC protein family.</text>
</comment>
<dbReference type="Pfam" id="PF01850">
    <property type="entry name" value="PIN"/>
    <property type="match status" value="1"/>
</dbReference>